<dbReference type="AlphaFoldDB" id="A0A2P2JNK3"/>
<accession>A0A2P2JNK3</accession>
<keyword evidence="1" id="KW-1133">Transmembrane helix</keyword>
<sequence>MVEGRYIYSRDCKWPSEAIDVHHIIVRNSNTKGLFLCLFVLILFANSLYLLLMKVRNLSLSPLQLVFSSLKHAPLDTRRRLLLCACACRLLRETKIFMKLYFNELSCM</sequence>
<evidence type="ECO:0000256" key="1">
    <source>
        <dbReference type="SAM" id="Phobius"/>
    </source>
</evidence>
<dbReference type="EMBL" id="GGEC01014566">
    <property type="protein sequence ID" value="MBW95049.1"/>
    <property type="molecule type" value="Transcribed_RNA"/>
</dbReference>
<protein>
    <submittedName>
        <fullName evidence="3">Uncharacterized protein LOC103340315</fullName>
    </submittedName>
    <submittedName>
        <fullName evidence="2">Uncharacterized protein LOC105637628 isoform X5</fullName>
    </submittedName>
</protein>
<organism evidence="2">
    <name type="scientific">Rhizophora mucronata</name>
    <name type="common">Asiatic mangrove</name>
    <dbReference type="NCBI Taxonomy" id="61149"/>
    <lineage>
        <taxon>Eukaryota</taxon>
        <taxon>Viridiplantae</taxon>
        <taxon>Streptophyta</taxon>
        <taxon>Embryophyta</taxon>
        <taxon>Tracheophyta</taxon>
        <taxon>Spermatophyta</taxon>
        <taxon>Magnoliopsida</taxon>
        <taxon>eudicotyledons</taxon>
        <taxon>Gunneridae</taxon>
        <taxon>Pentapetalae</taxon>
        <taxon>rosids</taxon>
        <taxon>fabids</taxon>
        <taxon>Malpighiales</taxon>
        <taxon>Rhizophoraceae</taxon>
        <taxon>Rhizophora</taxon>
    </lineage>
</organism>
<proteinExistence type="predicted"/>
<name>A0A2P2JNK3_RHIMU</name>
<dbReference type="EMBL" id="GGEC01014564">
    <property type="protein sequence ID" value="MBW95047.1"/>
    <property type="molecule type" value="Transcribed_RNA"/>
</dbReference>
<keyword evidence="1" id="KW-0812">Transmembrane</keyword>
<keyword evidence="1" id="KW-0472">Membrane</keyword>
<reference evidence="2" key="1">
    <citation type="submission" date="2018-02" db="EMBL/GenBank/DDBJ databases">
        <title>Rhizophora mucronata_Transcriptome.</title>
        <authorList>
            <person name="Meera S.P."/>
            <person name="Sreeshan A."/>
            <person name="Augustine A."/>
        </authorList>
    </citation>
    <scope>NUCLEOTIDE SEQUENCE</scope>
    <source>
        <tissue evidence="2">Leaf</tissue>
    </source>
</reference>
<feature type="transmembrane region" description="Helical" evidence="1">
    <location>
        <begin position="33"/>
        <end position="52"/>
    </location>
</feature>
<evidence type="ECO:0000313" key="3">
    <source>
        <dbReference type="EMBL" id="MBW95049.1"/>
    </source>
</evidence>
<evidence type="ECO:0000313" key="2">
    <source>
        <dbReference type="EMBL" id="MBW95047.1"/>
    </source>
</evidence>